<evidence type="ECO:0000256" key="1">
    <source>
        <dbReference type="SAM" id="MobiDB-lite"/>
    </source>
</evidence>
<accession>A0A9P3LH99</accession>
<keyword evidence="3" id="KW-1185">Reference proteome</keyword>
<gene>
    <name evidence="2" type="ORF">PsYK624_115050</name>
</gene>
<organism evidence="2 3">
    <name type="scientific">Phanerochaete sordida</name>
    <dbReference type="NCBI Taxonomy" id="48140"/>
    <lineage>
        <taxon>Eukaryota</taxon>
        <taxon>Fungi</taxon>
        <taxon>Dikarya</taxon>
        <taxon>Basidiomycota</taxon>
        <taxon>Agaricomycotina</taxon>
        <taxon>Agaricomycetes</taxon>
        <taxon>Polyporales</taxon>
        <taxon>Phanerochaetaceae</taxon>
        <taxon>Phanerochaete</taxon>
    </lineage>
</organism>
<dbReference type="AlphaFoldDB" id="A0A9P3LH99"/>
<sequence length="70" mass="7469">MIWIPASKREANQARFGSAPAPFSPAGRFAFSPAHTARRGRPLGSDEPTYAPAATTHEHGNTSARAKHTV</sequence>
<dbReference type="Proteomes" id="UP000703269">
    <property type="component" value="Unassembled WGS sequence"/>
</dbReference>
<reference evidence="2 3" key="1">
    <citation type="submission" date="2021-08" db="EMBL/GenBank/DDBJ databases">
        <title>Draft Genome Sequence of Phanerochaete sordida strain YK-624.</title>
        <authorList>
            <person name="Mori T."/>
            <person name="Dohra H."/>
            <person name="Suzuki T."/>
            <person name="Kawagishi H."/>
            <person name="Hirai H."/>
        </authorList>
    </citation>
    <scope>NUCLEOTIDE SEQUENCE [LARGE SCALE GENOMIC DNA]</scope>
    <source>
        <strain evidence="2 3">YK-624</strain>
    </source>
</reference>
<feature type="region of interest" description="Disordered" evidence="1">
    <location>
        <begin position="1"/>
        <end position="70"/>
    </location>
</feature>
<dbReference type="EMBL" id="BPQB01000048">
    <property type="protein sequence ID" value="GJE95321.1"/>
    <property type="molecule type" value="Genomic_DNA"/>
</dbReference>
<protein>
    <submittedName>
        <fullName evidence="2">Uncharacterized protein</fullName>
    </submittedName>
</protein>
<name>A0A9P3LH99_9APHY</name>
<evidence type="ECO:0000313" key="2">
    <source>
        <dbReference type="EMBL" id="GJE95321.1"/>
    </source>
</evidence>
<evidence type="ECO:0000313" key="3">
    <source>
        <dbReference type="Proteomes" id="UP000703269"/>
    </source>
</evidence>
<comment type="caution">
    <text evidence="2">The sequence shown here is derived from an EMBL/GenBank/DDBJ whole genome shotgun (WGS) entry which is preliminary data.</text>
</comment>
<proteinExistence type="predicted"/>